<dbReference type="OrthoDB" id="10402279at2759"/>
<feature type="compositionally biased region" description="Pro residues" evidence="3">
    <location>
        <begin position="180"/>
        <end position="198"/>
    </location>
</feature>
<evidence type="ECO:0000256" key="3">
    <source>
        <dbReference type="SAM" id="MobiDB-lite"/>
    </source>
</evidence>
<dbReference type="GO" id="GO:0003676">
    <property type="term" value="F:nucleic acid binding"/>
    <property type="evidence" value="ECO:0007669"/>
    <property type="project" value="InterPro"/>
</dbReference>
<proteinExistence type="predicted"/>
<evidence type="ECO:0000256" key="1">
    <source>
        <dbReference type="ARBA" id="ARBA00022664"/>
    </source>
</evidence>
<organism evidence="5 6">
    <name type="scientific">Laccaria amethystina LaAM-08-1</name>
    <dbReference type="NCBI Taxonomy" id="1095629"/>
    <lineage>
        <taxon>Eukaryota</taxon>
        <taxon>Fungi</taxon>
        <taxon>Dikarya</taxon>
        <taxon>Basidiomycota</taxon>
        <taxon>Agaricomycotina</taxon>
        <taxon>Agaricomycetes</taxon>
        <taxon>Agaricomycetidae</taxon>
        <taxon>Agaricales</taxon>
        <taxon>Agaricineae</taxon>
        <taxon>Hydnangiaceae</taxon>
        <taxon>Laccaria</taxon>
    </lineage>
</organism>
<dbReference type="SUPFAM" id="SSF57756">
    <property type="entry name" value="Retrovirus zinc finger-like domains"/>
    <property type="match status" value="1"/>
</dbReference>
<evidence type="ECO:0000313" key="5">
    <source>
        <dbReference type="EMBL" id="KIJ91234.1"/>
    </source>
</evidence>
<feature type="region of interest" description="Disordered" evidence="3">
    <location>
        <begin position="129"/>
        <end position="150"/>
    </location>
</feature>
<dbReference type="AlphaFoldDB" id="A0A0C9WHI1"/>
<gene>
    <name evidence="5" type="ORF">K443DRAFT_14558</name>
</gene>
<protein>
    <recommendedName>
        <fullName evidence="4">CCHC-type domain-containing protein</fullName>
    </recommendedName>
</protein>
<feature type="region of interest" description="Disordered" evidence="3">
    <location>
        <begin position="163"/>
        <end position="198"/>
    </location>
</feature>
<dbReference type="PROSITE" id="PS50158">
    <property type="entry name" value="ZF_CCHC"/>
    <property type="match status" value="1"/>
</dbReference>
<feature type="domain" description="CCHC-type" evidence="4">
    <location>
        <begin position="151"/>
        <end position="165"/>
    </location>
</feature>
<accession>A0A0C9WHI1</accession>
<sequence length="246" mass="27216">MYASIFNTESFVATTLFIERLLQNEDHVFNLIDHCQNDSTLSLDLQLILEAATTEKHLEDKLGYKDSNVLSLHTIVTTAIAAAIQHGILNTIRDSQKLPVVPDYIPSHFAGQGIVQYFEQFDAQIHSYGKKAPTSSRTTAYHPYRRTPTPRCSKCKKLGHIRKNCSDDHPKPEVIDLTSPSPPPSLLPPTPPPSLWTPPSSPLYRPWSPSQLTPLLDLSNLISDFDSVASSNSSISDLGNVGDIEV</sequence>
<keyword evidence="2" id="KW-0479">Metal-binding</keyword>
<keyword evidence="1" id="KW-0507">mRNA processing</keyword>
<dbReference type="EMBL" id="KN839034">
    <property type="protein sequence ID" value="KIJ91234.1"/>
    <property type="molecule type" value="Genomic_DNA"/>
</dbReference>
<dbReference type="InterPro" id="IPR001878">
    <property type="entry name" value="Znf_CCHC"/>
</dbReference>
<dbReference type="GO" id="GO:0008270">
    <property type="term" value="F:zinc ion binding"/>
    <property type="evidence" value="ECO:0007669"/>
    <property type="project" value="UniProtKB-KW"/>
</dbReference>
<evidence type="ECO:0000313" key="6">
    <source>
        <dbReference type="Proteomes" id="UP000054477"/>
    </source>
</evidence>
<dbReference type="Proteomes" id="UP000054477">
    <property type="component" value="Unassembled WGS sequence"/>
</dbReference>
<reference evidence="5 6" key="1">
    <citation type="submission" date="2014-04" db="EMBL/GenBank/DDBJ databases">
        <authorList>
            <consortium name="DOE Joint Genome Institute"/>
            <person name="Kuo A."/>
            <person name="Kohler A."/>
            <person name="Nagy L.G."/>
            <person name="Floudas D."/>
            <person name="Copeland A."/>
            <person name="Barry K.W."/>
            <person name="Cichocki N."/>
            <person name="Veneault-Fourrey C."/>
            <person name="LaButti K."/>
            <person name="Lindquist E.A."/>
            <person name="Lipzen A."/>
            <person name="Lundell T."/>
            <person name="Morin E."/>
            <person name="Murat C."/>
            <person name="Sun H."/>
            <person name="Tunlid A."/>
            <person name="Henrissat B."/>
            <person name="Grigoriev I.V."/>
            <person name="Hibbett D.S."/>
            <person name="Martin F."/>
            <person name="Nordberg H.P."/>
            <person name="Cantor M.N."/>
            <person name="Hua S.X."/>
        </authorList>
    </citation>
    <scope>NUCLEOTIDE SEQUENCE [LARGE SCALE GENOMIC DNA]</scope>
    <source>
        <strain evidence="5 6">LaAM-08-1</strain>
    </source>
</reference>
<dbReference type="HOGENOM" id="CLU_1019651_0_0_1"/>
<reference evidence="6" key="2">
    <citation type="submission" date="2015-01" db="EMBL/GenBank/DDBJ databases">
        <title>Evolutionary Origins and Diversification of the Mycorrhizal Mutualists.</title>
        <authorList>
            <consortium name="DOE Joint Genome Institute"/>
            <consortium name="Mycorrhizal Genomics Consortium"/>
            <person name="Kohler A."/>
            <person name="Kuo A."/>
            <person name="Nagy L.G."/>
            <person name="Floudas D."/>
            <person name="Copeland A."/>
            <person name="Barry K.W."/>
            <person name="Cichocki N."/>
            <person name="Veneault-Fourrey C."/>
            <person name="LaButti K."/>
            <person name="Lindquist E.A."/>
            <person name="Lipzen A."/>
            <person name="Lundell T."/>
            <person name="Morin E."/>
            <person name="Murat C."/>
            <person name="Riley R."/>
            <person name="Ohm R."/>
            <person name="Sun H."/>
            <person name="Tunlid A."/>
            <person name="Henrissat B."/>
            <person name="Grigoriev I.V."/>
            <person name="Hibbett D.S."/>
            <person name="Martin F."/>
        </authorList>
    </citation>
    <scope>NUCLEOTIDE SEQUENCE [LARGE SCALE GENOMIC DNA]</scope>
    <source>
        <strain evidence="6">LaAM-08-1</strain>
    </source>
</reference>
<keyword evidence="2" id="KW-0863">Zinc-finger</keyword>
<keyword evidence="6" id="KW-1185">Reference proteome</keyword>
<evidence type="ECO:0000256" key="2">
    <source>
        <dbReference type="PROSITE-ProRule" id="PRU00047"/>
    </source>
</evidence>
<name>A0A0C9WHI1_9AGAR</name>
<evidence type="ECO:0000259" key="4">
    <source>
        <dbReference type="PROSITE" id="PS50158"/>
    </source>
</evidence>
<dbReference type="InterPro" id="IPR036875">
    <property type="entry name" value="Znf_CCHC_sf"/>
</dbReference>
<dbReference type="GO" id="GO:0006397">
    <property type="term" value="P:mRNA processing"/>
    <property type="evidence" value="ECO:0007669"/>
    <property type="project" value="UniProtKB-KW"/>
</dbReference>
<feature type="compositionally biased region" description="Basic and acidic residues" evidence="3">
    <location>
        <begin position="164"/>
        <end position="174"/>
    </location>
</feature>
<keyword evidence="2" id="KW-0862">Zinc</keyword>